<dbReference type="Proteomes" id="UP001165044">
    <property type="component" value="Unassembled WGS sequence"/>
</dbReference>
<keyword evidence="1" id="KW-0472">Membrane</keyword>
<feature type="transmembrane region" description="Helical" evidence="1">
    <location>
        <begin position="74"/>
        <end position="91"/>
    </location>
</feature>
<gene>
    <name evidence="2" type="ORF">GETHED_04720</name>
</gene>
<feature type="transmembrane region" description="Helical" evidence="1">
    <location>
        <begin position="31"/>
        <end position="54"/>
    </location>
</feature>
<protein>
    <recommendedName>
        <fullName evidence="4">ATP synthase subunit I</fullName>
    </recommendedName>
</protein>
<dbReference type="EMBL" id="BSDC01000001">
    <property type="protein sequence ID" value="GLH66108.1"/>
    <property type="molecule type" value="Genomic_DNA"/>
</dbReference>
<name>A0ABQ5PUR8_9BACT</name>
<comment type="caution">
    <text evidence="2">The sequence shown here is derived from an EMBL/GenBank/DDBJ whole genome shotgun (WGS) entry which is preliminary data.</text>
</comment>
<keyword evidence="3" id="KW-1185">Reference proteome</keyword>
<evidence type="ECO:0000313" key="2">
    <source>
        <dbReference type="EMBL" id="GLH66108.1"/>
    </source>
</evidence>
<evidence type="ECO:0008006" key="4">
    <source>
        <dbReference type="Google" id="ProtNLM"/>
    </source>
</evidence>
<sequence>MSDDGSLDEGGDHLRRVTEAMVVLGLLGVPLWGFLRSWTAALAFGVGALASLAFWTLHRRLTARMLTPSVRRRWLYGFLSLGKLALIALVLRGMMGRYPAEALPLALGVLLFVAGILLEAVRLVFQKPEATPPD</sequence>
<reference evidence="2" key="1">
    <citation type="journal article" date="2023" name="Antonie Van Leeuwenhoek">
        <title>Mesoterricola silvestris gen. nov., sp. nov., Mesoterricola sediminis sp. nov., Geothrix oryzae sp. nov., Geothrix edaphica sp. nov., Geothrix rubra sp. nov., and Geothrix limicola sp. nov., six novel members of Acidobacteriota isolated from soils.</title>
        <authorList>
            <person name="Itoh H."/>
            <person name="Sugisawa Y."/>
            <person name="Mise K."/>
            <person name="Xu Z."/>
            <person name="Kuniyasu M."/>
            <person name="Ushijima N."/>
            <person name="Kawano K."/>
            <person name="Kobayashi E."/>
            <person name="Shiratori Y."/>
            <person name="Masuda Y."/>
            <person name="Senoo K."/>
        </authorList>
    </citation>
    <scope>NUCLEOTIDE SEQUENCE</scope>
    <source>
        <strain evidence="2">Red802</strain>
    </source>
</reference>
<keyword evidence="1" id="KW-1133">Transmembrane helix</keyword>
<organism evidence="2 3">
    <name type="scientific">Geothrix edaphica</name>
    <dbReference type="NCBI Taxonomy" id="2927976"/>
    <lineage>
        <taxon>Bacteria</taxon>
        <taxon>Pseudomonadati</taxon>
        <taxon>Acidobacteriota</taxon>
        <taxon>Holophagae</taxon>
        <taxon>Holophagales</taxon>
        <taxon>Holophagaceae</taxon>
        <taxon>Geothrix</taxon>
    </lineage>
</organism>
<evidence type="ECO:0000313" key="3">
    <source>
        <dbReference type="Proteomes" id="UP001165044"/>
    </source>
</evidence>
<feature type="transmembrane region" description="Helical" evidence="1">
    <location>
        <begin position="103"/>
        <end position="125"/>
    </location>
</feature>
<evidence type="ECO:0000256" key="1">
    <source>
        <dbReference type="SAM" id="Phobius"/>
    </source>
</evidence>
<keyword evidence="1" id="KW-0812">Transmembrane</keyword>
<dbReference type="RefSeq" id="WP_285606191.1">
    <property type="nucleotide sequence ID" value="NZ_BSDC01000001.1"/>
</dbReference>
<accession>A0ABQ5PUR8</accession>
<proteinExistence type="predicted"/>